<dbReference type="AlphaFoldDB" id="A0AAV5WMT4"/>
<proteinExistence type="predicted"/>
<protein>
    <recommendedName>
        <fullName evidence="4">G protein-coupled receptor</fullName>
    </recommendedName>
</protein>
<evidence type="ECO:0000313" key="3">
    <source>
        <dbReference type="Proteomes" id="UP001432322"/>
    </source>
</evidence>
<feature type="non-terminal residue" evidence="2">
    <location>
        <position position="1"/>
    </location>
</feature>
<reference evidence="2" key="1">
    <citation type="submission" date="2023-10" db="EMBL/GenBank/DDBJ databases">
        <title>Genome assembly of Pristionchus species.</title>
        <authorList>
            <person name="Yoshida K."/>
            <person name="Sommer R.J."/>
        </authorList>
    </citation>
    <scope>NUCLEOTIDE SEQUENCE</scope>
    <source>
        <strain evidence="2">RS5133</strain>
    </source>
</reference>
<feature type="chain" id="PRO_5043977870" description="G protein-coupled receptor" evidence="1">
    <location>
        <begin position="21"/>
        <end position="90"/>
    </location>
</feature>
<gene>
    <name evidence="2" type="ORF">PFISCL1PPCAC_23337</name>
</gene>
<feature type="signal peptide" evidence="1">
    <location>
        <begin position="1"/>
        <end position="20"/>
    </location>
</feature>
<accession>A0AAV5WMT4</accession>
<dbReference type="EMBL" id="BTSY01000006">
    <property type="protein sequence ID" value="GMT32039.1"/>
    <property type="molecule type" value="Genomic_DNA"/>
</dbReference>
<keyword evidence="3" id="KW-1185">Reference proteome</keyword>
<comment type="caution">
    <text evidence="2">The sequence shown here is derived from an EMBL/GenBank/DDBJ whole genome shotgun (WGS) entry which is preliminary data.</text>
</comment>
<feature type="non-terminal residue" evidence="2">
    <location>
        <position position="90"/>
    </location>
</feature>
<evidence type="ECO:0000256" key="1">
    <source>
        <dbReference type="SAM" id="SignalP"/>
    </source>
</evidence>
<evidence type="ECO:0000313" key="2">
    <source>
        <dbReference type="EMBL" id="GMT32039.1"/>
    </source>
</evidence>
<name>A0AAV5WMT4_9BILA</name>
<evidence type="ECO:0008006" key="4">
    <source>
        <dbReference type="Google" id="ProtNLM"/>
    </source>
</evidence>
<sequence>SLVLLSLAIDPMLFLDLINARLDINAPNGWWIFSLAEVFPPVVMIRNTSNISSVTRGIKEIYRVLRDDNCNSAKISIYNSGYGTIFVEFY</sequence>
<organism evidence="2 3">
    <name type="scientific">Pristionchus fissidentatus</name>
    <dbReference type="NCBI Taxonomy" id="1538716"/>
    <lineage>
        <taxon>Eukaryota</taxon>
        <taxon>Metazoa</taxon>
        <taxon>Ecdysozoa</taxon>
        <taxon>Nematoda</taxon>
        <taxon>Chromadorea</taxon>
        <taxon>Rhabditida</taxon>
        <taxon>Rhabditina</taxon>
        <taxon>Diplogasteromorpha</taxon>
        <taxon>Diplogasteroidea</taxon>
        <taxon>Neodiplogasteridae</taxon>
        <taxon>Pristionchus</taxon>
    </lineage>
</organism>
<dbReference type="Proteomes" id="UP001432322">
    <property type="component" value="Unassembled WGS sequence"/>
</dbReference>
<keyword evidence="1" id="KW-0732">Signal</keyword>